<dbReference type="STRING" id="87626.PTD2_19517"/>
<name>A4C9H9_9GAMM</name>
<dbReference type="SUPFAM" id="SSF51905">
    <property type="entry name" value="FAD/NAD(P)-binding domain"/>
    <property type="match status" value="1"/>
</dbReference>
<dbReference type="InterPro" id="IPR002937">
    <property type="entry name" value="Amino_oxidase"/>
</dbReference>
<keyword evidence="2" id="KW-0812">Transmembrane</keyword>
<keyword evidence="2" id="KW-0472">Membrane</keyword>
<accession>A4C9H9</accession>
<dbReference type="OrthoDB" id="8697246at2"/>
<dbReference type="GO" id="GO:0004497">
    <property type="term" value="F:monooxygenase activity"/>
    <property type="evidence" value="ECO:0007669"/>
    <property type="project" value="UniProtKB-KW"/>
</dbReference>
<gene>
    <name evidence="4" type="ORF">PTD2_19517</name>
</gene>
<dbReference type="PANTHER" id="PTHR43563">
    <property type="entry name" value="AMINE OXIDASE"/>
    <property type="match status" value="1"/>
</dbReference>
<keyword evidence="4" id="KW-0560">Oxidoreductase</keyword>
<comment type="similarity">
    <text evidence="1">Belongs to the flavin monoamine oxidase family.</text>
</comment>
<dbReference type="Proteomes" id="UP000006201">
    <property type="component" value="Unassembled WGS sequence"/>
</dbReference>
<comment type="caution">
    <text evidence="4">The sequence shown here is derived from an EMBL/GenBank/DDBJ whole genome shotgun (WGS) entry which is preliminary data.</text>
</comment>
<sequence>MSNQENIISIVGAGVSGIICALTLANFHLGSKKTIRVFEHKRRVGGRAHAIKIQEQFIDLGAGRFSPQLHKNINELVAHFNIENESFPFTQLTRPQELHSQLKEILNKLKPMCDEHKDDSFINFLTAYLGEDQSKDIINALGYDSLALPFITPNIAYDIIEKHPEIQGFSDNAGYTWRNLKEGFCTLPQILYDRAVELGVEFHFDYELITIDNHEKTPALTLKTSNDDIVRITQGDMIVTLPPTAMSRLNCNFPQDWTHYTYGSIPLFKGFLFYEKPWWQDLSLTDHVIITNNPIRKLYFKDNRYIFFYTDSDFANYWQETSQHGEAHYLKTIKEFMADAIQCDVDHIPDPIEHTHKYWIHGVEFSKECSPTHPLSFVHKKSKIISASDAYTPHCGWMEGGVMAGKSAALKLLKRLEAEEESQTDNHK</sequence>
<evidence type="ECO:0000313" key="5">
    <source>
        <dbReference type="Proteomes" id="UP000006201"/>
    </source>
</evidence>
<dbReference type="PANTHER" id="PTHR43563:SF17">
    <property type="entry name" value="AMINE OXIDASEDEHYDROGENASE, PUTATIVE (AFU_ORTHOLOGUE AFUA_6G11670)-RELATED"/>
    <property type="match status" value="1"/>
</dbReference>
<feature type="domain" description="Amine oxidase" evidence="3">
    <location>
        <begin position="15"/>
        <end position="409"/>
    </location>
</feature>
<dbReference type="EMBL" id="AAOH01000004">
    <property type="protein sequence ID" value="EAR28037.1"/>
    <property type="molecule type" value="Genomic_DNA"/>
</dbReference>
<keyword evidence="2" id="KW-1133">Transmembrane helix</keyword>
<dbReference type="eggNOG" id="COG1231">
    <property type="taxonomic scope" value="Bacteria"/>
</dbReference>
<protein>
    <submittedName>
        <fullName evidence="4">VioA-tryptophan 2-monooxygenase</fullName>
    </submittedName>
</protein>
<keyword evidence="4" id="KW-0503">Monooxygenase</keyword>
<evidence type="ECO:0000313" key="4">
    <source>
        <dbReference type="EMBL" id="EAR28037.1"/>
    </source>
</evidence>
<dbReference type="InterPro" id="IPR050703">
    <property type="entry name" value="Flavin_MAO"/>
</dbReference>
<dbReference type="InterPro" id="IPR036188">
    <property type="entry name" value="FAD/NAD-bd_sf"/>
</dbReference>
<dbReference type="AlphaFoldDB" id="A4C9H9"/>
<organism evidence="4 5">
    <name type="scientific">Pseudoalteromonas tunicata D2</name>
    <dbReference type="NCBI Taxonomy" id="87626"/>
    <lineage>
        <taxon>Bacteria</taxon>
        <taxon>Pseudomonadati</taxon>
        <taxon>Pseudomonadota</taxon>
        <taxon>Gammaproteobacteria</taxon>
        <taxon>Alteromonadales</taxon>
        <taxon>Pseudoalteromonadaceae</taxon>
        <taxon>Pseudoalteromonas</taxon>
    </lineage>
</organism>
<dbReference type="HOGENOM" id="CLU_650243_0_0_6"/>
<keyword evidence="5" id="KW-1185">Reference proteome</keyword>
<dbReference type="Pfam" id="PF01593">
    <property type="entry name" value="Amino_oxidase"/>
    <property type="match status" value="1"/>
</dbReference>
<evidence type="ECO:0000259" key="3">
    <source>
        <dbReference type="Pfam" id="PF01593"/>
    </source>
</evidence>
<dbReference type="RefSeq" id="WP_009839869.1">
    <property type="nucleotide sequence ID" value="NZ_CH959301.1"/>
</dbReference>
<reference evidence="4 5" key="1">
    <citation type="submission" date="2006-02" db="EMBL/GenBank/DDBJ databases">
        <authorList>
            <person name="Moran M.A."/>
            <person name="Kjelleberg S."/>
            <person name="Egan S."/>
            <person name="Saunders N."/>
            <person name="Thomas T."/>
            <person name="Ferriera S."/>
            <person name="Johnson J."/>
            <person name="Kravitz S."/>
            <person name="Halpern A."/>
            <person name="Remington K."/>
            <person name="Beeson K."/>
            <person name="Tran B."/>
            <person name="Rogers Y.-H."/>
            <person name="Friedman R."/>
            <person name="Venter J.C."/>
        </authorList>
    </citation>
    <scope>NUCLEOTIDE SEQUENCE [LARGE SCALE GENOMIC DNA]</scope>
    <source>
        <strain evidence="4 5">D2</strain>
    </source>
</reference>
<evidence type="ECO:0000256" key="2">
    <source>
        <dbReference type="SAM" id="Phobius"/>
    </source>
</evidence>
<proteinExistence type="inferred from homology"/>
<dbReference type="Gene3D" id="3.50.50.60">
    <property type="entry name" value="FAD/NAD(P)-binding domain"/>
    <property type="match status" value="1"/>
</dbReference>
<feature type="transmembrane region" description="Helical" evidence="2">
    <location>
        <begin position="6"/>
        <end position="27"/>
    </location>
</feature>
<evidence type="ECO:0000256" key="1">
    <source>
        <dbReference type="ARBA" id="ARBA00005995"/>
    </source>
</evidence>